<protein>
    <recommendedName>
        <fullName evidence="2">MYND-type domain-containing protein</fullName>
    </recommendedName>
</protein>
<gene>
    <name evidence="1" type="ORF">HAZT_HAZT003739</name>
</gene>
<proteinExistence type="predicted"/>
<dbReference type="EMBL" id="JQDR03011639">
    <property type="protein sequence ID" value="KAA0192454.1"/>
    <property type="molecule type" value="Genomic_DNA"/>
</dbReference>
<dbReference type="InterPro" id="IPR053010">
    <property type="entry name" value="SET_SmydA-8"/>
</dbReference>
<dbReference type="AlphaFoldDB" id="A0A6A0GXX3"/>
<dbReference type="PANTHER" id="PTHR46455:SF5">
    <property type="entry name" value="SET AND MYND DOMAIN CONTAINING, ARTHROPOD-SPECIFIC, MEMBER 4, ISOFORM A"/>
    <property type="match status" value="1"/>
</dbReference>
<name>A0A6A0GXX3_HYAAZ</name>
<evidence type="ECO:0008006" key="2">
    <source>
        <dbReference type="Google" id="ProtNLM"/>
    </source>
</evidence>
<dbReference type="PANTHER" id="PTHR46455">
    <property type="entry name" value="SET AND MYND DOMAIN CONTAINING, ARTHROPOD-SPECIFIC, MEMBER 4, ISOFORM A"/>
    <property type="match status" value="1"/>
</dbReference>
<organism evidence="1">
    <name type="scientific">Hyalella azteca</name>
    <name type="common">Amphipod</name>
    <dbReference type="NCBI Taxonomy" id="294128"/>
    <lineage>
        <taxon>Eukaryota</taxon>
        <taxon>Metazoa</taxon>
        <taxon>Ecdysozoa</taxon>
        <taxon>Arthropoda</taxon>
        <taxon>Crustacea</taxon>
        <taxon>Multicrustacea</taxon>
        <taxon>Malacostraca</taxon>
        <taxon>Eumalacostraca</taxon>
        <taxon>Peracarida</taxon>
        <taxon>Amphipoda</taxon>
        <taxon>Senticaudata</taxon>
        <taxon>Talitrida</taxon>
        <taxon>Talitroidea</taxon>
        <taxon>Hyalellidae</taxon>
        <taxon>Hyalella</taxon>
    </lineage>
</organism>
<sequence length="302" mass="34301">METVEAPYRIDVTAEAGRSLVSTRNLPPGYLLLQEGPAVLGPTALSEPVCLACHSPTSLLFRCPGCQWPMCSQTCADHPTHADECSVLAQDTKGVGIPVNTDATPRYDLILILRFLLLRKKDPDMWEKLMALESHWQKRKAENEPHHSAAVQYFLKVCPMEHEENILHRVRGVIMTNCISRISLLHLGAVSLQLAMLDCNVGRISRPVMLRQLAACRGTLDEARAILRLEPPDTTEEKWIMMEEKERRRLDEIMEQTQELIDEEYGTAQMRRSEEDNLSLEIGDFEDTSVKKVDEYEESCTR</sequence>
<comment type="caution">
    <text evidence="1">The sequence shown here is derived from an EMBL/GenBank/DDBJ whole genome shotgun (WGS) entry which is preliminary data.</text>
</comment>
<evidence type="ECO:0000313" key="1">
    <source>
        <dbReference type="EMBL" id="KAA0192454.1"/>
    </source>
</evidence>
<reference evidence="1" key="2">
    <citation type="journal article" date="2018" name="Environ. Sci. Technol.">
        <title>The Toxicogenome of Hyalella azteca: A Model for Sediment Ecotoxicology and Evolutionary Toxicology.</title>
        <authorList>
            <person name="Poynton H.C."/>
            <person name="Hasenbein S."/>
            <person name="Benoit J.B."/>
            <person name="Sepulveda M.S."/>
            <person name="Poelchau M.F."/>
            <person name="Hughes D.S.T."/>
            <person name="Murali S.C."/>
            <person name="Chen S."/>
            <person name="Glastad K.M."/>
            <person name="Goodisman M.A.D."/>
            <person name="Werren J.H."/>
            <person name="Vineis J.H."/>
            <person name="Bowen J.L."/>
            <person name="Friedrich M."/>
            <person name="Jones J."/>
            <person name="Robertson H.M."/>
            <person name="Feyereisen R."/>
            <person name="Mechler-Hickson A."/>
            <person name="Mathers N."/>
            <person name="Lee C.E."/>
            <person name="Colbourne J.K."/>
            <person name="Biales A."/>
            <person name="Johnston J.S."/>
            <person name="Wellborn G.A."/>
            <person name="Rosendale A.J."/>
            <person name="Cridge A.G."/>
            <person name="Munoz-Torres M.C."/>
            <person name="Bain P.A."/>
            <person name="Manny A.R."/>
            <person name="Major K.M."/>
            <person name="Lambert F.N."/>
            <person name="Vulpe C.D."/>
            <person name="Tuck P."/>
            <person name="Blalock B.J."/>
            <person name="Lin Y.Y."/>
            <person name="Smith M.E."/>
            <person name="Ochoa-Acuna H."/>
            <person name="Chen M.M."/>
            <person name="Childers C.P."/>
            <person name="Qu J."/>
            <person name="Dugan S."/>
            <person name="Lee S.L."/>
            <person name="Chao H."/>
            <person name="Dinh H."/>
            <person name="Han Y."/>
            <person name="Doddapaneni H."/>
            <person name="Worley K.C."/>
            <person name="Muzny D.M."/>
            <person name="Gibbs R.A."/>
            <person name="Richards S."/>
        </authorList>
    </citation>
    <scope>NUCLEOTIDE SEQUENCE</scope>
    <source>
        <strain evidence="1">HAZT.00-mixed</strain>
        <tissue evidence="1">Whole organism</tissue>
    </source>
</reference>
<reference evidence="1" key="3">
    <citation type="submission" date="2019-06" db="EMBL/GenBank/DDBJ databases">
        <authorList>
            <person name="Poynton C."/>
            <person name="Hasenbein S."/>
            <person name="Benoit J.B."/>
            <person name="Sepulveda M.S."/>
            <person name="Poelchau M.F."/>
            <person name="Murali S.C."/>
            <person name="Chen S."/>
            <person name="Glastad K.M."/>
            <person name="Werren J.H."/>
            <person name="Vineis J.H."/>
            <person name="Bowen J.L."/>
            <person name="Friedrich M."/>
            <person name="Jones J."/>
            <person name="Robertson H.M."/>
            <person name="Feyereisen R."/>
            <person name="Mechler-Hickson A."/>
            <person name="Mathers N."/>
            <person name="Lee C.E."/>
            <person name="Colbourne J.K."/>
            <person name="Biales A."/>
            <person name="Johnston J.S."/>
            <person name="Wellborn G.A."/>
            <person name="Rosendale A.J."/>
            <person name="Cridge A.G."/>
            <person name="Munoz-Torres M.C."/>
            <person name="Bain P.A."/>
            <person name="Manny A.R."/>
            <person name="Major K.M."/>
            <person name="Lambert F.N."/>
            <person name="Vulpe C.D."/>
            <person name="Tuck P."/>
            <person name="Blalock B.J."/>
            <person name="Lin Y.-Y."/>
            <person name="Smith M.E."/>
            <person name="Ochoa-Acuna H."/>
            <person name="Chen M.-J.M."/>
            <person name="Childers C.P."/>
            <person name="Qu J."/>
            <person name="Dugan S."/>
            <person name="Lee S.L."/>
            <person name="Chao H."/>
            <person name="Dinh H."/>
            <person name="Han Y."/>
            <person name="Doddapaneni H."/>
            <person name="Worley K.C."/>
            <person name="Muzny D.M."/>
            <person name="Gibbs R.A."/>
            <person name="Richards S."/>
        </authorList>
    </citation>
    <scope>NUCLEOTIDE SEQUENCE</scope>
    <source>
        <strain evidence="1">HAZT.00-mixed</strain>
        <tissue evidence="1">Whole organism</tissue>
    </source>
</reference>
<dbReference type="Proteomes" id="UP000711488">
    <property type="component" value="Unassembled WGS sequence"/>
</dbReference>
<accession>A0A6A0GXX3</accession>
<reference evidence="1" key="1">
    <citation type="submission" date="2014-08" db="EMBL/GenBank/DDBJ databases">
        <authorList>
            <person name="Murali S."/>
            <person name="Richards S."/>
            <person name="Bandaranaike D."/>
            <person name="Bellair M."/>
            <person name="Blankenburg K."/>
            <person name="Chao H."/>
            <person name="Dinh H."/>
            <person name="Doddapaneni H."/>
            <person name="Dugan-Rocha S."/>
            <person name="Elkadiri S."/>
            <person name="Gnanaolivu R."/>
            <person name="Hughes D."/>
            <person name="Lee S."/>
            <person name="Li M."/>
            <person name="Ming W."/>
            <person name="Munidasa M."/>
            <person name="Muniz J."/>
            <person name="Nguyen L."/>
            <person name="Osuji N."/>
            <person name="Pu L.-L."/>
            <person name="Puazo M."/>
            <person name="Skinner E."/>
            <person name="Qu C."/>
            <person name="Quiroz J."/>
            <person name="Raj R."/>
            <person name="Weissenberger G."/>
            <person name="Xin Y."/>
            <person name="Zou X."/>
            <person name="Han Y."/>
            <person name="Worley K."/>
            <person name="Muzny D."/>
            <person name="Gibbs R."/>
        </authorList>
    </citation>
    <scope>NUCLEOTIDE SEQUENCE</scope>
    <source>
        <strain evidence="1">HAZT.00-mixed</strain>
        <tissue evidence="1">Whole organism</tissue>
    </source>
</reference>
<dbReference type="OrthoDB" id="265717at2759"/>